<dbReference type="FunFam" id="1.25.40.370:FF:000001">
    <property type="entry name" value="Apoptotic protease-activating factor 1"/>
    <property type="match status" value="1"/>
</dbReference>
<dbReference type="InterPro" id="IPR027417">
    <property type="entry name" value="P-loop_NTPase"/>
</dbReference>
<dbReference type="InterPro" id="IPR015943">
    <property type="entry name" value="WD40/YVTN_repeat-like_dom_sf"/>
</dbReference>
<dbReference type="CDD" id="cd01671">
    <property type="entry name" value="CARD"/>
    <property type="match status" value="1"/>
</dbReference>
<dbReference type="InterPro" id="IPR042197">
    <property type="entry name" value="Apaf_helical"/>
</dbReference>
<feature type="repeat" description="WD" evidence="4">
    <location>
        <begin position="1120"/>
        <end position="1161"/>
    </location>
</feature>
<dbReference type="OrthoDB" id="1357022at2759"/>
<protein>
    <recommendedName>
        <fullName evidence="5">CARD domain-containing protein</fullName>
    </recommendedName>
</protein>
<evidence type="ECO:0000256" key="2">
    <source>
        <dbReference type="ARBA" id="ARBA00022703"/>
    </source>
</evidence>
<feature type="repeat" description="WD" evidence="4">
    <location>
        <begin position="996"/>
        <end position="1027"/>
    </location>
</feature>
<dbReference type="PANTHER" id="PTHR22845:SF5">
    <property type="entry name" value="APOPTOTIC PROTEASE-ACTIVATING FACTOR 1"/>
    <property type="match status" value="1"/>
</dbReference>
<evidence type="ECO:0000256" key="3">
    <source>
        <dbReference type="ARBA" id="ARBA00022737"/>
    </source>
</evidence>
<dbReference type="InterPro" id="IPR011029">
    <property type="entry name" value="DEATH-like_dom_sf"/>
</dbReference>
<dbReference type="Pfam" id="PF00931">
    <property type="entry name" value="NB-ARC"/>
    <property type="match status" value="1"/>
</dbReference>
<evidence type="ECO:0000256" key="4">
    <source>
        <dbReference type="PROSITE-ProRule" id="PRU00221"/>
    </source>
</evidence>
<evidence type="ECO:0000313" key="7">
    <source>
        <dbReference type="Proteomes" id="UP000007110"/>
    </source>
</evidence>
<reference evidence="6" key="2">
    <citation type="submission" date="2021-01" db="UniProtKB">
        <authorList>
            <consortium name="EnsemblMetazoa"/>
        </authorList>
    </citation>
    <scope>IDENTIFICATION</scope>
</reference>
<feature type="repeat" description="WD" evidence="4">
    <location>
        <begin position="1078"/>
        <end position="1119"/>
    </location>
</feature>
<dbReference type="PROSITE" id="PS00678">
    <property type="entry name" value="WD_REPEATS_1"/>
    <property type="match status" value="2"/>
</dbReference>
<dbReference type="InterPro" id="IPR019775">
    <property type="entry name" value="WD40_repeat_CS"/>
</dbReference>
<dbReference type="FunFam" id="1.10.10.10:FF:000661">
    <property type="entry name" value="Apoptotic protease-activating factor"/>
    <property type="match status" value="1"/>
</dbReference>
<evidence type="ECO:0000256" key="1">
    <source>
        <dbReference type="ARBA" id="ARBA00022574"/>
    </source>
</evidence>
<dbReference type="InterPro" id="IPR001315">
    <property type="entry name" value="CARD"/>
</dbReference>
<dbReference type="Gene3D" id="3.40.50.300">
    <property type="entry name" value="P-loop containing nucleotide triphosphate hydrolases"/>
    <property type="match status" value="1"/>
</dbReference>
<dbReference type="Gene3D" id="1.25.40.370">
    <property type="match status" value="1"/>
</dbReference>
<feature type="repeat" description="WD" evidence="4">
    <location>
        <begin position="1036"/>
        <end position="1077"/>
    </location>
</feature>
<dbReference type="PRINTS" id="PR00364">
    <property type="entry name" value="DISEASERSIST"/>
</dbReference>
<dbReference type="Pfam" id="PF17908">
    <property type="entry name" value="APAF1_C"/>
    <property type="match status" value="1"/>
</dbReference>
<dbReference type="SUPFAM" id="SSF50978">
    <property type="entry name" value="WD40 repeat-like"/>
    <property type="match status" value="1"/>
</dbReference>
<proteinExistence type="predicted"/>
<dbReference type="SUPFAM" id="SSF47986">
    <property type="entry name" value="DEATH domain"/>
    <property type="match status" value="1"/>
</dbReference>
<dbReference type="GO" id="GO:0005829">
    <property type="term" value="C:cytosol"/>
    <property type="evidence" value="ECO:0007669"/>
    <property type="project" value="UniProtKB-ARBA"/>
</dbReference>
<dbReference type="SUPFAM" id="SSF50998">
    <property type="entry name" value="Quinoprotein alcohol dehydrogenase-like"/>
    <property type="match status" value="1"/>
</dbReference>
<dbReference type="InterPro" id="IPR011047">
    <property type="entry name" value="Quinoprotein_ADH-like_sf"/>
</dbReference>
<dbReference type="GO" id="GO:0006915">
    <property type="term" value="P:apoptotic process"/>
    <property type="evidence" value="ECO:0007669"/>
    <property type="project" value="UniProtKB-KW"/>
</dbReference>
<dbReference type="PANTHER" id="PTHR22845">
    <property type="entry name" value="APOPTOTIC PROTEASE-ACTIVATING FACTOR 1"/>
    <property type="match status" value="1"/>
</dbReference>
<dbReference type="GO" id="GO:0042981">
    <property type="term" value="P:regulation of apoptotic process"/>
    <property type="evidence" value="ECO:0007669"/>
    <property type="project" value="InterPro"/>
</dbReference>
<keyword evidence="7" id="KW-1185">Reference proteome</keyword>
<dbReference type="PROSITE" id="PS50294">
    <property type="entry name" value="WD_REPEATS_REGION"/>
    <property type="match status" value="5"/>
</dbReference>
<dbReference type="Gene3D" id="1.10.8.430">
    <property type="entry name" value="Helical domain of apoptotic protease-activating factors"/>
    <property type="match status" value="1"/>
</dbReference>
<dbReference type="Gene3D" id="2.130.10.10">
    <property type="entry name" value="YVTN repeat-like/Quinoprotein amine dehydrogenase"/>
    <property type="match status" value="2"/>
</dbReference>
<keyword evidence="2" id="KW-0053">Apoptosis</keyword>
<dbReference type="PROSITE" id="PS50209">
    <property type="entry name" value="CARD"/>
    <property type="match status" value="1"/>
</dbReference>
<dbReference type="GO" id="GO:0043531">
    <property type="term" value="F:ADP binding"/>
    <property type="evidence" value="ECO:0007669"/>
    <property type="project" value="InterPro"/>
</dbReference>
<dbReference type="AlphaFoldDB" id="A0A7M7P283"/>
<dbReference type="PRINTS" id="PR00320">
    <property type="entry name" value="GPROTEINBRPT"/>
</dbReference>
<sequence>MGDPNMAPMTELARLNLRRHRQSLIDDLDVEFISDHLIEEFVLELDDVELIMSKATRRRKAVTFLNMITTKGQHAYNSTYAALKKMQPHLALFLEDAVTGQGHLVKGASLDGFTKAQADILLRKGGVPIPPSVFTPRPNHVVKIKEALMNLKDGPGWCVVHGMGGIGKSVIAAASVRDTEILSDVFPGGLFWLSVGNVDKAKLLSKVQNLCARLDEDVDRSPPHNLEEGKDRLRALFIDKHPRSLLILDDVWSTRVIHTFDVQARVMVTTRDRGVTDRVTGPVHRVQLEEGFSEEQALATLAAWTLQEVKTLPPEAKAIYEASKGSPLVISIIGALLADHPTRWKYYLDKLTRKRYASLKKVTAYEYGSVGEAMGMSLEQLPQELRDIYKSFAIFAEDVPIPASVLGVMHGEEQESIEDMMEEIINKSLAFQEWNTTYKCQMYTIHDLQLDFLTEQYKTDIQDMNKKLVDSFHSHCKSEYHTLPDDGYIHMYLAAHMAKAEEFAELTKILTSLRWITNQVALTGPANTLSDYVSYKNLLSSEVKDIVSQFQYFVSVNAHLLMQSPLPDVLQLALLQPDTTEVCQQSRRLVKAKQNGFYVEWCNKYLVRDSLLMTNTPHSGVTMCAQFNAAGDHVLSCGEDGYVKFWSSESGKQAFSIEAHNNWVNWCEISPDGQTMVTCSSSNVKLWRIPNGGYPLHQAMIRKIPGDWLRAIFSHDGTKIAMCSLDGLIEILDLTEDRRKMIRASDSVIRALCYTLDDRYIISCSDDTKVKVFDASSAMSDPVMSYTGHTTSVINASPSPDGQYVATTGGSDVHVWTIVDGALVGKCMSEANMVLCCEFCPKGDIIAGGLSSYEIVLWETRRYKPVAVFKGHTSWVMSVKFDVKGERLVSASDDETVRTWKVEYGHTDLNSVWKRDFTACFCDGDKRLKFVVAGDNKNRCLVTDGRNVDQTFVVSEESRRIRAFALTSDNTKVAYGSDGGVVKVANVETHVVERSLEAHTMDVRQCLFTREGDTLVTCSSDGLIKIWPEGGEVIECRGHTKAVTQCQLYQNDAKILSSSRDATLKIWELSTGHCLATIEAHSDWIFMCAISPDHSMVASVSVDKTAKVWDLQSHKLRKVLDNHIDSVRTCRFSPDSTLLATGDDSGIVRIWNISSGDEVGECHKHKSWVTDIKFSPDAKIVMTAGENVKWWQLDGTLLQTFHVRGTFIRQVQASPSFQTFVTIDSAGILYLMCRVKQNHQANGDARQIIYV</sequence>
<dbReference type="InParanoid" id="A0A7M7P283"/>
<dbReference type="CTD" id="317"/>
<dbReference type="PROSITE" id="PS50082">
    <property type="entry name" value="WD_REPEATS_2"/>
    <property type="match status" value="6"/>
</dbReference>
<dbReference type="FunCoup" id="A0A7M7P283">
    <property type="interactions" value="894"/>
</dbReference>
<dbReference type="Pfam" id="PF00619">
    <property type="entry name" value="CARD"/>
    <property type="match status" value="1"/>
</dbReference>
<dbReference type="InterPro" id="IPR002182">
    <property type="entry name" value="NB-ARC"/>
</dbReference>
<dbReference type="InterPro" id="IPR001680">
    <property type="entry name" value="WD40_rpt"/>
</dbReference>
<evidence type="ECO:0000259" key="5">
    <source>
        <dbReference type="PROSITE" id="PS50209"/>
    </source>
</evidence>
<name>A0A7M7P283_STRPU</name>
<dbReference type="SMART" id="SM00320">
    <property type="entry name" value="WD40"/>
    <property type="match status" value="14"/>
</dbReference>
<feature type="repeat" description="WD" evidence="4">
    <location>
        <begin position="615"/>
        <end position="656"/>
    </location>
</feature>
<dbReference type="InterPro" id="IPR041452">
    <property type="entry name" value="APAF1_C"/>
</dbReference>
<dbReference type="Pfam" id="PF00400">
    <property type="entry name" value="WD40"/>
    <property type="match status" value="10"/>
</dbReference>
<keyword evidence="3" id="KW-0677">Repeat</keyword>
<dbReference type="GeneID" id="591503"/>
<dbReference type="SMART" id="SM00114">
    <property type="entry name" value="CARD"/>
    <property type="match status" value="1"/>
</dbReference>
<dbReference type="EnsemblMetazoa" id="XM_030989077">
    <property type="protein sequence ID" value="XP_030844937"/>
    <property type="gene ID" value="LOC591503"/>
</dbReference>
<dbReference type="Gene3D" id="1.10.533.10">
    <property type="entry name" value="Death Domain, Fas"/>
    <property type="match status" value="1"/>
</dbReference>
<keyword evidence="1 4" id="KW-0853">WD repeat</keyword>
<dbReference type="InterPro" id="IPR048975">
    <property type="entry name" value="WHD_APAF1"/>
</dbReference>
<feature type="domain" description="CARD" evidence="5">
    <location>
        <begin position="9"/>
        <end position="98"/>
    </location>
</feature>
<dbReference type="Gene3D" id="1.10.10.10">
    <property type="entry name" value="Winged helix-like DNA-binding domain superfamily/Winged helix DNA-binding domain"/>
    <property type="match status" value="1"/>
</dbReference>
<accession>A0A7M7P283</accession>
<dbReference type="FunFam" id="1.10.533.10:FF:000081">
    <property type="entry name" value="Apoptotic protease-activating factor 1"/>
    <property type="match status" value="1"/>
</dbReference>
<organism evidence="6 7">
    <name type="scientific">Strongylocentrotus purpuratus</name>
    <name type="common">Purple sea urchin</name>
    <dbReference type="NCBI Taxonomy" id="7668"/>
    <lineage>
        <taxon>Eukaryota</taxon>
        <taxon>Metazoa</taxon>
        <taxon>Echinodermata</taxon>
        <taxon>Eleutherozoa</taxon>
        <taxon>Echinozoa</taxon>
        <taxon>Echinoidea</taxon>
        <taxon>Euechinoidea</taxon>
        <taxon>Echinacea</taxon>
        <taxon>Camarodonta</taxon>
        <taxon>Echinidea</taxon>
        <taxon>Strongylocentrotidae</taxon>
        <taxon>Strongylocentrotus</taxon>
    </lineage>
</organism>
<dbReference type="Proteomes" id="UP000007110">
    <property type="component" value="Unassembled WGS sequence"/>
</dbReference>
<dbReference type="InterPro" id="IPR036388">
    <property type="entry name" value="WH-like_DNA-bd_sf"/>
</dbReference>
<dbReference type="InterPro" id="IPR020472">
    <property type="entry name" value="WD40_PAC1"/>
</dbReference>
<dbReference type="InterPro" id="IPR036322">
    <property type="entry name" value="WD40_repeat_dom_sf"/>
</dbReference>
<dbReference type="SUPFAM" id="SSF52540">
    <property type="entry name" value="P-loop containing nucleoside triphosphate hydrolases"/>
    <property type="match status" value="1"/>
</dbReference>
<dbReference type="OMA" id="GAYLKWW"/>
<reference evidence="7" key="1">
    <citation type="submission" date="2015-02" db="EMBL/GenBank/DDBJ databases">
        <title>Genome sequencing for Strongylocentrotus purpuratus.</title>
        <authorList>
            <person name="Murali S."/>
            <person name="Liu Y."/>
            <person name="Vee V."/>
            <person name="English A."/>
            <person name="Wang M."/>
            <person name="Skinner E."/>
            <person name="Han Y."/>
            <person name="Muzny D.M."/>
            <person name="Worley K.C."/>
            <person name="Gibbs R.A."/>
        </authorList>
    </citation>
    <scope>NUCLEOTIDE SEQUENCE</scope>
</reference>
<dbReference type="CDD" id="cd00200">
    <property type="entry name" value="WD40"/>
    <property type="match status" value="2"/>
</dbReference>
<dbReference type="RefSeq" id="XP_030844937.1">
    <property type="nucleotide sequence ID" value="XM_030989077.1"/>
</dbReference>
<evidence type="ECO:0000313" key="6">
    <source>
        <dbReference type="EnsemblMetazoa" id="XP_030844937"/>
    </source>
</evidence>
<feature type="repeat" description="WD" evidence="4">
    <location>
        <begin position="869"/>
        <end position="910"/>
    </location>
</feature>
<dbReference type="Pfam" id="PF21296">
    <property type="entry name" value="WHD_APAF1"/>
    <property type="match status" value="1"/>
</dbReference>
<dbReference type="KEGG" id="spu:591503"/>